<feature type="compositionally biased region" description="Basic residues" evidence="1">
    <location>
        <begin position="276"/>
        <end position="286"/>
    </location>
</feature>
<name>A0A0S4WHM9_RALSL</name>
<feature type="domain" description="Pilus formation protein N-terminal" evidence="3">
    <location>
        <begin position="24"/>
        <end position="95"/>
    </location>
</feature>
<organism evidence="4">
    <name type="scientific">Ralstonia solanacearum</name>
    <name type="common">Pseudomonas solanacearum</name>
    <dbReference type="NCBI Taxonomy" id="305"/>
    <lineage>
        <taxon>Bacteria</taxon>
        <taxon>Pseudomonadati</taxon>
        <taxon>Pseudomonadota</taxon>
        <taxon>Betaproteobacteria</taxon>
        <taxon>Burkholderiales</taxon>
        <taxon>Burkholderiaceae</taxon>
        <taxon>Ralstonia</taxon>
        <taxon>Ralstonia solanacearum species complex</taxon>
    </lineage>
</organism>
<accession>A0A0S4WHM9</accession>
<feature type="compositionally biased region" description="Basic residues" evidence="1">
    <location>
        <begin position="319"/>
        <end position="350"/>
    </location>
</feature>
<dbReference type="Pfam" id="PF13629">
    <property type="entry name" value="T2SS-T3SS_pil_N"/>
    <property type="match status" value="1"/>
</dbReference>
<proteinExistence type="predicted"/>
<gene>
    <name evidence="4" type="ORF">TO10_v1_560015</name>
</gene>
<evidence type="ECO:0000256" key="2">
    <source>
        <dbReference type="SAM" id="SignalP"/>
    </source>
</evidence>
<sequence length="522" mass="54992">MGALALGCAALAPAAHAQGMPADQALHLLSGSQREIRLGKPLERIAIGNPEVADALLLKGHGAAGSLLIIAKKPGAANIMVWTQGGTALTYNVQVDAEPRGAGSPDLAVQGSTAVLTGQVKDVYSLARARKSAAVAGGAEPPKGGSVIDNTTMAVPGTVQVDVRVVEFSKTVLKEAGFIFTRTRGGFTFGSFSPSSLTQYTVTPSSLTTQSTTPIGTAFNLLISSFSKGIFADLSLIESNGLARVLARTQPGGAVRPERQLPGRRRDTDPGAAGAGHHHHRVQAVRHRADGLADHPVGEPHRAEGGAGGQRSRFQPGRHAQRRHRAGHRHAPRRHHGRARRWRELRHRRAGQPDHAVERRQGAVPRRRADHRHVLQAAELQPGGARARHHRDAASGAADGAQRADRQDAAGPDRGAGPGQGGTAGVAAVRPWRDGLGGHAGVLAVRPGRGRHGLLSPAWRRQCRQAIGRRAPLAGRRHPRAGHAGGRDQRARCLPRADRRGAPGGGVRALCVVARPDRRARA</sequence>
<dbReference type="InterPro" id="IPR032789">
    <property type="entry name" value="T2SS-T3SS_pil_N"/>
</dbReference>
<keyword evidence="2" id="KW-0732">Signal</keyword>
<evidence type="ECO:0000259" key="3">
    <source>
        <dbReference type="Pfam" id="PF13629"/>
    </source>
</evidence>
<reference evidence="4" key="1">
    <citation type="submission" date="2015-10" db="EMBL/GenBank/DDBJ databases">
        <authorList>
            <person name="Gilbert D.G."/>
        </authorList>
    </citation>
    <scope>NUCLEOTIDE SEQUENCE</scope>
    <source>
        <strain evidence="4">Phyl III-seqv23</strain>
    </source>
</reference>
<dbReference type="AlphaFoldDB" id="A0A0S4WHM9"/>
<protein>
    <recommendedName>
        <fullName evidence="3">Pilus formation protein N-terminal domain-containing protein</fullName>
    </recommendedName>
</protein>
<evidence type="ECO:0000313" key="4">
    <source>
        <dbReference type="EMBL" id="CUV46313.1"/>
    </source>
</evidence>
<feature type="region of interest" description="Disordered" evidence="1">
    <location>
        <begin position="251"/>
        <end position="426"/>
    </location>
</feature>
<feature type="compositionally biased region" description="Gly residues" evidence="1">
    <location>
        <begin position="414"/>
        <end position="424"/>
    </location>
</feature>
<feature type="compositionally biased region" description="Basic and acidic residues" evidence="1">
    <location>
        <begin position="287"/>
        <end position="304"/>
    </location>
</feature>
<feature type="signal peptide" evidence="2">
    <location>
        <begin position="1"/>
        <end position="17"/>
    </location>
</feature>
<dbReference type="EMBL" id="LN899827">
    <property type="protein sequence ID" value="CUV46313.1"/>
    <property type="molecule type" value="Genomic_DNA"/>
</dbReference>
<evidence type="ECO:0000256" key="1">
    <source>
        <dbReference type="SAM" id="MobiDB-lite"/>
    </source>
</evidence>
<feature type="compositionally biased region" description="Basic and acidic residues" evidence="1">
    <location>
        <begin position="351"/>
        <end position="361"/>
    </location>
</feature>
<feature type="compositionally biased region" description="Basic and acidic residues" evidence="1">
    <location>
        <begin position="256"/>
        <end position="269"/>
    </location>
</feature>
<feature type="chain" id="PRO_5006629270" description="Pilus formation protein N-terminal domain-containing protein" evidence="2">
    <location>
        <begin position="18"/>
        <end position="522"/>
    </location>
</feature>